<evidence type="ECO:0000313" key="1">
    <source>
        <dbReference type="EMBL" id="BDR82564.1"/>
    </source>
</evidence>
<reference evidence="1 2" key="1">
    <citation type="submission" date="2022-09" db="EMBL/GenBank/DDBJ databases">
        <title>complete genome sequences of Clostridium tetani str. KHSU-234311-028 isolated from soil.</title>
        <authorList>
            <person name="Sekizuka T."/>
            <person name="Shitada C."/>
            <person name="Takahashi M."/>
            <person name="Kuroda M."/>
        </authorList>
    </citation>
    <scope>NUCLEOTIDE SEQUENCE [LARGE SCALE GENOMIC DNA]</scope>
    <source>
        <strain evidence="1 2">KHSU-234311-028</strain>
        <plasmid evidence="1 2">pKHSU-234311-028-2</plasmid>
    </source>
</reference>
<sequence length="86" mass="10016">MKKLMVNDEVLEAEKIMKTETDIIGYVDNKEVFAFRGIKDFSIFKLENEQQFDTPEDDLNKRIKALEQSNAELMNLLAMQSMITPK</sequence>
<evidence type="ECO:0000313" key="2">
    <source>
        <dbReference type="Proteomes" id="UP001321763"/>
    </source>
</evidence>
<geneLocation type="plasmid" evidence="1 2">
    <name>pKHSU-234311-028-2</name>
</geneLocation>
<name>A0ABC8EG53_CLOTA</name>
<proteinExistence type="predicted"/>
<accession>A0ABC8EG53</accession>
<dbReference type="Proteomes" id="UP001321763">
    <property type="component" value="Plasmid pKHSU-234311-028-2"/>
</dbReference>
<dbReference type="EMBL" id="AP026820">
    <property type="protein sequence ID" value="BDR82564.1"/>
    <property type="molecule type" value="Genomic_DNA"/>
</dbReference>
<protein>
    <submittedName>
        <fullName evidence="1">Uncharacterized protein</fullName>
    </submittedName>
</protein>
<keyword evidence="1" id="KW-0614">Plasmid</keyword>
<dbReference type="AlphaFoldDB" id="A0ABC8EG53"/>
<gene>
    <name evidence="1" type="ORF">K234311028_p20470</name>
</gene>
<dbReference type="RefSeq" id="WP_317725085.1">
    <property type="nucleotide sequence ID" value="NZ_AP026820.1"/>
</dbReference>
<organism evidence="1 2">
    <name type="scientific">Clostridium tetani</name>
    <dbReference type="NCBI Taxonomy" id="1513"/>
    <lineage>
        <taxon>Bacteria</taxon>
        <taxon>Bacillati</taxon>
        <taxon>Bacillota</taxon>
        <taxon>Clostridia</taxon>
        <taxon>Eubacteriales</taxon>
        <taxon>Clostridiaceae</taxon>
        <taxon>Clostridium</taxon>
    </lineage>
</organism>